<keyword evidence="1" id="KW-0175">Coiled coil</keyword>
<dbReference type="GO" id="GO:0015889">
    <property type="term" value="P:cobalamin transport"/>
    <property type="evidence" value="ECO:0000318"/>
    <property type="project" value="GO_Central"/>
</dbReference>
<dbReference type="PATRIC" id="fig|324602.8.peg.3534"/>
<dbReference type="SUPFAM" id="SSF53807">
    <property type="entry name" value="Helical backbone' metal receptor"/>
    <property type="match status" value="1"/>
</dbReference>
<reference evidence="4" key="1">
    <citation type="journal article" date="2011" name="BMC Genomics">
        <title>Complete genome sequence of the filamentous anoxygenic phototrophic bacterium Chloroflexus aurantiacus.</title>
        <authorList>
            <person name="Tang K.H."/>
            <person name="Barry K."/>
            <person name="Chertkov O."/>
            <person name="Dalin E."/>
            <person name="Han C.S."/>
            <person name="Hauser L.J."/>
            <person name="Honchak B.M."/>
            <person name="Karbach L.E."/>
            <person name="Land M.L."/>
            <person name="Lapidus A."/>
            <person name="Larimer F.W."/>
            <person name="Mikhailova N."/>
            <person name="Pitluck S."/>
            <person name="Pierson B.K."/>
            <person name="Blankenship R.E."/>
        </authorList>
    </citation>
    <scope>NUCLEOTIDE SEQUENCE [LARGE SCALE GENOMIC DNA]</scope>
    <source>
        <strain evidence="4">ATCC 29366 / DSM 635 / J-10-fl</strain>
    </source>
</reference>
<evidence type="ECO:0000313" key="3">
    <source>
        <dbReference type="EMBL" id="ABY36327.1"/>
    </source>
</evidence>
<accession>A9WHK1</accession>
<name>A9WHK1_CHLAA</name>
<dbReference type="InParanoid" id="A9WHK1"/>
<dbReference type="KEGG" id="cau:Caur_3129"/>
<sequence length="304" mass="32598">MRIVSLLPGTTEIVCALGLADHLVAVTHECDYPPEVKGLPVVTRSLLDETETASSSEIDTAVRERARNELSIYELDMELLSSLQPDIILTQALCDVCAVPLHQVEASLANPAIQVLSFEPVDLAGIFGSIKAIGRALGVAERAEHLVNELTARVERVKTLAAQATSRPRVVCIEWLDPVFGPGHWVPEMVAIAGGQPLLGTAGGHSRRIIWTDVIASAPEVLIVMPCGFTLERTIAEARAILPQRAGWDALPAVRMGRVFAVDGNAYFSRPGPRIVDSLELLASMIHPELFAGWGPTGASAVIQ</sequence>
<dbReference type="InterPro" id="IPR002491">
    <property type="entry name" value="ABC_transptr_periplasmic_BD"/>
</dbReference>
<dbReference type="Pfam" id="PF01497">
    <property type="entry name" value="Peripla_BP_2"/>
    <property type="match status" value="1"/>
</dbReference>
<gene>
    <name evidence="3" type="ordered locus">Caur_3129</name>
</gene>
<dbReference type="Proteomes" id="UP000002008">
    <property type="component" value="Chromosome"/>
</dbReference>
<dbReference type="EMBL" id="CP000909">
    <property type="protein sequence ID" value="ABY36327.1"/>
    <property type="molecule type" value="Genomic_DNA"/>
</dbReference>
<protein>
    <submittedName>
        <fullName evidence="3">Periplasmic binding protein</fullName>
    </submittedName>
</protein>
<dbReference type="CDD" id="cd01144">
    <property type="entry name" value="BtuF"/>
    <property type="match status" value="1"/>
</dbReference>
<feature type="domain" description="Fe/B12 periplasmic-binding" evidence="2">
    <location>
        <begin position="2"/>
        <end position="290"/>
    </location>
</feature>
<evidence type="ECO:0000259" key="2">
    <source>
        <dbReference type="PROSITE" id="PS50983"/>
    </source>
</evidence>
<dbReference type="PROSITE" id="PS50983">
    <property type="entry name" value="FE_B12_PBP"/>
    <property type="match status" value="1"/>
</dbReference>
<dbReference type="PANTHER" id="PTHR42860">
    <property type="entry name" value="VITAMIN B12-BINDING PROTEIN"/>
    <property type="match status" value="1"/>
</dbReference>
<dbReference type="GO" id="GO:1990191">
    <property type="term" value="C:cobalamin transport complex"/>
    <property type="evidence" value="ECO:0000318"/>
    <property type="project" value="GO_Central"/>
</dbReference>
<dbReference type="STRING" id="324602.Caur_3129"/>
<evidence type="ECO:0000313" key="4">
    <source>
        <dbReference type="Proteomes" id="UP000002008"/>
    </source>
</evidence>
<keyword evidence="4" id="KW-1185">Reference proteome</keyword>
<dbReference type="eggNOG" id="COG0614">
    <property type="taxonomic scope" value="Bacteria"/>
</dbReference>
<organism evidence="3 4">
    <name type="scientific">Chloroflexus aurantiacus (strain ATCC 29366 / DSM 635 / J-10-fl)</name>
    <dbReference type="NCBI Taxonomy" id="324602"/>
    <lineage>
        <taxon>Bacteria</taxon>
        <taxon>Bacillati</taxon>
        <taxon>Chloroflexota</taxon>
        <taxon>Chloroflexia</taxon>
        <taxon>Chloroflexales</taxon>
        <taxon>Chloroflexineae</taxon>
        <taxon>Chloroflexaceae</taxon>
        <taxon>Chloroflexus</taxon>
    </lineage>
</organism>
<evidence type="ECO:0000256" key="1">
    <source>
        <dbReference type="SAM" id="Coils"/>
    </source>
</evidence>
<feature type="coiled-coil region" evidence="1">
    <location>
        <begin position="140"/>
        <end position="167"/>
    </location>
</feature>
<dbReference type="InterPro" id="IPR051030">
    <property type="entry name" value="Vitamin_B12-ABC_binding"/>
</dbReference>
<dbReference type="AlphaFoldDB" id="A9WHK1"/>
<dbReference type="HOGENOM" id="CLU_038034_9_1_0"/>
<dbReference type="Gene3D" id="3.40.50.1980">
    <property type="entry name" value="Nitrogenase molybdenum iron protein domain"/>
    <property type="match status" value="2"/>
</dbReference>
<dbReference type="PANTHER" id="PTHR42860:SF1">
    <property type="entry name" value="VITAMIN B12-BINDING PROTEIN"/>
    <property type="match status" value="1"/>
</dbReference>
<proteinExistence type="predicted"/>
<dbReference type="EnsemblBacteria" id="ABY36327">
    <property type="protein sequence ID" value="ABY36327"/>
    <property type="gene ID" value="Caur_3129"/>
</dbReference>